<dbReference type="EMBL" id="JAOWLV010000002">
    <property type="protein sequence ID" value="MDG4975677.1"/>
    <property type="molecule type" value="Genomic_DNA"/>
</dbReference>
<dbReference type="Proteomes" id="UP001152598">
    <property type="component" value="Unassembled WGS sequence"/>
</dbReference>
<organism evidence="1 2">
    <name type="scientific">Lactococcus lactis</name>
    <dbReference type="NCBI Taxonomy" id="1358"/>
    <lineage>
        <taxon>Bacteria</taxon>
        <taxon>Bacillati</taxon>
        <taxon>Bacillota</taxon>
        <taxon>Bacilli</taxon>
        <taxon>Lactobacillales</taxon>
        <taxon>Streptococcaceae</taxon>
        <taxon>Lactococcus</taxon>
    </lineage>
</organism>
<sequence length="78" mass="9448">MKLYEAIRDLSDNEWLDISEVKIDKPRHIGRIPKELLKGEILEREVVKHLSDIRPEKYGYSIHRFYVEARKKEVHKFD</sequence>
<dbReference type="RefSeq" id="WP_278200949.1">
    <property type="nucleotide sequence ID" value="NZ_JAOWLT010000004.1"/>
</dbReference>
<dbReference type="AlphaFoldDB" id="A0AAP4DTB8"/>
<name>A0AAP4DTB8_9LACT</name>
<protein>
    <submittedName>
        <fullName evidence="1">Uncharacterized protein</fullName>
    </submittedName>
</protein>
<comment type="caution">
    <text evidence="1">The sequence shown here is derived from an EMBL/GenBank/DDBJ whole genome shotgun (WGS) entry which is preliminary data.</text>
</comment>
<reference evidence="1" key="2">
    <citation type="journal article" date="2023" name="Food Microbiol.">
        <title>Evaluation of the fermentation potential of lactic acid bacteria isolated from herbs, fruits and vegetables as starter cultures in nut-based milk alternatives.</title>
        <authorList>
            <person name="Huang W."/>
            <person name="Dong A."/>
            <person name="Pham H.T."/>
            <person name="Zhou C."/>
            <person name="Huo Z."/>
            <person name="Watjen A.P."/>
            <person name="Prakash S."/>
            <person name="Bang-Berthelsen C.H."/>
            <person name="Turner M.S."/>
        </authorList>
    </citation>
    <scope>NUCLEOTIDE SEQUENCE</scope>
    <source>
        <strain evidence="1">54</strain>
    </source>
</reference>
<reference evidence="1" key="1">
    <citation type="submission" date="2022-10" db="EMBL/GenBank/DDBJ databases">
        <authorList>
            <person name="Turner M.S."/>
            <person name="Huang W."/>
        </authorList>
    </citation>
    <scope>NUCLEOTIDE SEQUENCE</scope>
    <source>
        <strain evidence="1">54</strain>
    </source>
</reference>
<accession>A0AAP4DTB8</accession>
<proteinExistence type="predicted"/>
<evidence type="ECO:0000313" key="2">
    <source>
        <dbReference type="Proteomes" id="UP001152598"/>
    </source>
</evidence>
<gene>
    <name evidence="1" type="ORF">OGZ50_02865</name>
</gene>
<evidence type="ECO:0000313" key="1">
    <source>
        <dbReference type="EMBL" id="MDG4975677.1"/>
    </source>
</evidence>